<sequence>MAPIFTPRADARLRLVLVVAALLAVLALALGYAWARSGSTWAVGKPAEQPIPFSHAIHAGQLGLDCGFCHSDAARGAGAGMPAGELCLGCHQRVWNVTAQFAPIQAAVDAGLATQWASVHRLPDHVRFHHAAHLAAGVTCATCHGAVETMPRTVRAETLSMGWCLDCHRDPQTRGLTPVGLGAQPYVHAGIEVPPLTRCTVCHK</sequence>
<reference evidence="2 3" key="1">
    <citation type="submission" date="2022-10" db="EMBL/GenBank/DDBJ databases">
        <title>Roseococcus glaciei nov., sp. nov., isolated from glacier.</title>
        <authorList>
            <person name="Liu Q."/>
            <person name="Xin Y.-H."/>
        </authorList>
    </citation>
    <scope>NUCLEOTIDE SEQUENCE [LARGE SCALE GENOMIC DNA]</scope>
    <source>
        <strain evidence="2 3">MDT2-1-1</strain>
    </source>
</reference>
<dbReference type="Gene3D" id="3.90.10.10">
    <property type="entry name" value="Cytochrome C3"/>
    <property type="match status" value="2"/>
</dbReference>
<protein>
    <submittedName>
        <fullName evidence="2">Cytochrome c family protein</fullName>
    </submittedName>
</protein>
<dbReference type="CDD" id="cd08168">
    <property type="entry name" value="Cytochrom_C3"/>
    <property type="match status" value="1"/>
</dbReference>
<dbReference type="RefSeq" id="WP_301588481.1">
    <property type="nucleotide sequence ID" value="NZ_JAPFQI010000001.1"/>
</dbReference>
<feature type="domain" description="Cytochrome c7-like" evidence="1">
    <location>
        <begin position="126"/>
        <end position="204"/>
    </location>
</feature>
<dbReference type="InterPro" id="IPR029467">
    <property type="entry name" value="Cyt_c7-like"/>
</dbReference>
<dbReference type="PANTHER" id="PTHR39425:SF1">
    <property type="entry name" value="CYTOCHROME C7-LIKE DOMAIN-CONTAINING PROTEIN"/>
    <property type="match status" value="1"/>
</dbReference>
<dbReference type="Proteomes" id="UP001526430">
    <property type="component" value="Unassembled WGS sequence"/>
</dbReference>
<evidence type="ECO:0000259" key="1">
    <source>
        <dbReference type="Pfam" id="PF14522"/>
    </source>
</evidence>
<proteinExistence type="predicted"/>
<evidence type="ECO:0000313" key="2">
    <source>
        <dbReference type="EMBL" id="MCW8084768.1"/>
    </source>
</evidence>
<dbReference type="EMBL" id="JAPFQI010000001">
    <property type="protein sequence ID" value="MCW8084768.1"/>
    <property type="molecule type" value="Genomic_DNA"/>
</dbReference>
<keyword evidence="3" id="KW-1185">Reference proteome</keyword>
<dbReference type="SUPFAM" id="SSF48695">
    <property type="entry name" value="Multiheme cytochromes"/>
    <property type="match status" value="1"/>
</dbReference>
<evidence type="ECO:0000313" key="3">
    <source>
        <dbReference type="Proteomes" id="UP001526430"/>
    </source>
</evidence>
<gene>
    <name evidence="2" type="ORF">OF850_03940</name>
</gene>
<dbReference type="Pfam" id="PF14522">
    <property type="entry name" value="Cytochrome_C7"/>
    <property type="match status" value="1"/>
</dbReference>
<organism evidence="2 3">
    <name type="scientific">Sabulicella glaciei</name>
    <dbReference type="NCBI Taxonomy" id="2984948"/>
    <lineage>
        <taxon>Bacteria</taxon>
        <taxon>Pseudomonadati</taxon>
        <taxon>Pseudomonadota</taxon>
        <taxon>Alphaproteobacteria</taxon>
        <taxon>Acetobacterales</taxon>
        <taxon>Acetobacteraceae</taxon>
        <taxon>Sabulicella</taxon>
    </lineage>
</organism>
<accession>A0ABT3NRI7</accession>
<comment type="caution">
    <text evidence="2">The sequence shown here is derived from an EMBL/GenBank/DDBJ whole genome shotgun (WGS) entry which is preliminary data.</text>
</comment>
<name>A0ABT3NRI7_9PROT</name>
<dbReference type="PANTHER" id="PTHR39425">
    <property type="entry name" value="LIPOPROTEIN CYTOCHROME C"/>
    <property type="match status" value="1"/>
</dbReference>
<dbReference type="InterPro" id="IPR036280">
    <property type="entry name" value="Multihaem_cyt_sf"/>
</dbReference>